<reference evidence="5" key="1">
    <citation type="submission" date="2020-11" db="EMBL/GenBank/DDBJ databases">
        <authorList>
            <person name="Whitehead M."/>
        </authorList>
    </citation>
    <scope>NUCLEOTIDE SEQUENCE</scope>
    <source>
        <strain evidence="5">EGII</strain>
    </source>
</reference>
<dbReference type="GO" id="GO:0003730">
    <property type="term" value="F:mRNA 3'-UTR binding"/>
    <property type="evidence" value="ECO:0007669"/>
    <property type="project" value="TreeGrafter"/>
</dbReference>
<evidence type="ECO:0000313" key="5">
    <source>
        <dbReference type="EMBL" id="CAD7003069.1"/>
    </source>
</evidence>
<feature type="compositionally biased region" description="Low complexity" evidence="3">
    <location>
        <begin position="535"/>
        <end position="574"/>
    </location>
</feature>
<feature type="compositionally biased region" description="Low complexity" evidence="3">
    <location>
        <begin position="712"/>
        <end position="732"/>
    </location>
</feature>
<keyword evidence="1" id="KW-0597">Phosphoprotein</keyword>
<dbReference type="InterPro" id="IPR036388">
    <property type="entry name" value="WH-like_DNA-bd_sf"/>
</dbReference>
<dbReference type="Pfam" id="PF26088">
    <property type="entry name" value="RRM_LARP4"/>
    <property type="match status" value="1"/>
</dbReference>
<dbReference type="InterPro" id="IPR045180">
    <property type="entry name" value="La_dom_prot"/>
</dbReference>
<dbReference type="PANTHER" id="PTHR22792:SF131">
    <property type="entry name" value="LA-RELATED PROTEIN LARP4B"/>
    <property type="match status" value="1"/>
</dbReference>
<evidence type="ECO:0000259" key="4">
    <source>
        <dbReference type="SMART" id="SM00715"/>
    </source>
</evidence>
<organism evidence="5 6">
    <name type="scientific">Ceratitis capitata</name>
    <name type="common">Mediterranean fruit fly</name>
    <name type="synonym">Tephritis capitata</name>
    <dbReference type="NCBI Taxonomy" id="7213"/>
    <lineage>
        <taxon>Eukaryota</taxon>
        <taxon>Metazoa</taxon>
        <taxon>Ecdysozoa</taxon>
        <taxon>Arthropoda</taxon>
        <taxon>Hexapoda</taxon>
        <taxon>Insecta</taxon>
        <taxon>Pterygota</taxon>
        <taxon>Neoptera</taxon>
        <taxon>Endopterygota</taxon>
        <taxon>Diptera</taxon>
        <taxon>Brachycera</taxon>
        <taxon>Muscomorpha</taxon>
        <taxon>Tephritoidea</taxon>
        <taxon>Tephritidae</taxon>
        <taxon>Ceratitis</taxon>
        <taxon>Ceratitis</taxon>
    </lineage>
</organism>
<dbReference type="Gene3D" id="1.10.10.10">
    <property type="entry name" value="Winged helix-like DNA-binding domain superfamily/Winged helix DNA-binding domain"/>
    <property type="match status" value="1"/>
</dbReference>
<dbReference type="GO" id="GO:0005829">
    <property type="term" value="C:cytosol"/>
    <property type="evidence" value="ECO:0007669"/>
    <property type="project" value="TreeGrafter"/>
</dbReference>
<dbReference type="InterPro" id="IPR006630">
    <property type="entry name" value="La_HTH"/>
</dbReference>
<dbReference type="PANTHER" id="PTHR22792">
    <property type="entry name" value="LUPUS LA PROTEIN-RELATED"/>
    <property type="match status" value="1"/>
</dbReference>
<feature type="region of interest" description="Disordered" evidence="3">
    <location>
        <begin position="711"/>
        <end position="732"/>
    </location>
</feature>
<sequence length="810" mass="87512">MEYLWGGYVYMNGDAVKLQPPVANTLYAHVPVETAMLATTNLYAPTTQLTAQTATHIPLIATTAPQPPHPQTLQVAAAPPPPTQHQHQHQHPQLITHTHPHAHTHTHNAAVAAAVAAPHTQQPPLLPQPIAQVATGGTTVTTIDSAEYAAAVMNGTIAQDGTTVCYGQQEELSNVAAGNNLMAVDVSMTGTPTSTQQQQINSGNNMNTVDNSGIPLDQLKQMLSTQLEYYFSRENLANDTYLLTQMDNVLRESPNVQVDEDGLRVRPNHKRCIIILREISEKTPVEEVKNIFNNDNCPRVISCEFAGNNSWYITFESDEDAQKAFKYLREDVKMFKAKPFINRLPIAPVPSLKNGYRLTSPPAAVYDPNTAATAVAYNATPQRFVYATNGAAMTQASVPYNTPVLFQPFNQQQFYPSIVTTTPWPPAAAAAVAAAATTGDSTSYLYSATSGTPLMSSSKGPSGGGRYNNHRNNSSGAGGGGRNKIRSNNAQQQVQQQQQQQQQTQPLPGMIAPLGNVVGSLVSVVPAIVDPLQQQQPQAQSQHKMQQATSSQVQQQQQQQTQQSQQQTQNTNTTRHYGGIKASGGGMNKSSLDKSYGGGGMSSHIHFGSQSQSNAGPPHHHSSSVQLQPQQQQQSNTAATDAFLDRSSSGSGKHFFAAHFLFTWYADSVGAAESSPSSTATAATRATKFAWAACFDIQDDGSVIVYDMLPKQQQQQSAHPHQQQHQQQSQQNSQNFYDDGVIVYDMLPKQQQQSTHLINNSNNNIAEATCQVHIVDGDVIVAVVIVGWCRWGGEGTANTLDTTASSTSKT</sequence>
<evidence type="ECO:0000256" key="1">
    <source>
        <dbReference type="ARBA" id="ARBA00022553"/>
    </source>
</evidence>
<feature type="domain" description="HTH La-type RNA-binding" evidence="4">
    <location>
        <begin position="217"/>
        <end position="268"/>
    </location>
</feature>
<feature type="compositionally biased region" description="Low complexity" evidence="3">
    <location>
        <begin position="623"/>
        <end position="635"/>
    </location>
</feature>
<gene>
    <name evidence="5" type="ORF">CCAP1982_LOCUS11532</name>
</gene>
<protein>
    <submittedName>
        <fullName evidence="5">(Mediterranean fruit fly) hypothetical protein</fullName>
    </submittedName>
</protein>
<dbReference type="Proteomes" id="UP000606786">
    <property type="component" value="Unassembled WGS sequence"/>
</dbReference>
<accession>A0A811UV49</accession>
<dbReference type="SMART" id="SM00715">
    <property type="entry name" value="LA"/>
    <property type="match status" value="1"/>
</dbReference>
<keyword evidence="2" id="KW-0694">RNA-binding</keyword>
<feature type="region of interest" description="Disordered" evidence="3">
    <location>
        <begin position="535"/>
        <end position="645"/>
    </location>
</feature>
<dbReference type="OrthoDB" id="10046764at2759"/>
<feature type="compositionally biased region" description="Low complexity" evidence="3">
    <location>
        <begin position="491"/>
        <end position="505"/>
    </location>
</feature>
<comment type="caution">
    <text evidence="5">The sequence shown here is derived from an EMBL/GenBank/DDBJ whole genome shotgun (WGS) entry which is preliminary data.</text>
</comment>
<dbReference type="EMBL" id="CAJHJT010000034">
    <property type="protein sequence ID" value="CAD7003069.1"/>
    <property type="molecule type" value="Genomic_DNA"/>
</dbReference>
<feature type="region of interest" description="Disordered" evidence="3">
    <location>
        <begin position="450"/>
        <end position="508"/>
    </location>
</feature>
<feature type="compositionally biased region" description="Polar residues" evidence="3">
    <location>
        <begin position="450"/>
        <end position="460"/>
    </location>
</feature>
<dbReference type="GO" id="GO:0010494">
    <property type="term" value="C:cytoplasmic stress granule"/>
    <property type="evidence" value="ECO:0007669"/>
    <property type="project" value="TreeGrafter"/>
</dbReference>
<evidence type="ECO:0000256" key="2">
    <source>
        <dbReference type="ARBA" id="ARBA00022884"/>
    </source>
</evidence>
<dbReference type="SUPFAM" id="SSF46785">
    <property type="entry name" value="Winged helix' DNA-binding domain"/>
    <property type="match status" value="1"/>
</dbReference>
<evidence type="ECO:0000313" key="6">
    <source>
        <dbReference type="Proteomes" id="UP000606786"/>
    </source>
</evidence>
<keyword evidence="6" id="KW-1185">Reference proteome</keyword>
<dbReference type="InterPro" id="IPR058699">
    <property type="entry name" value="RRM_LARP4/4B"/>
</dbReference>
<proteinExistence type="predicted"/>
<evidence type="ECO:0000256" key="3">
    <source>
        <dbReference type="SAM" id="MobiDB-lite"/>
    </source>
</evidence>
<name>A0A811UV49_CERCA</name>
<dbReference type="AlphaFoldDB" id="A0A811UV49"/>
<dbReference type="GO" id="GO:0045727">
    <property type="term" value="P:positive regulation of translation"/>
    <property type="evidence" value="ECO:0007669"/>
    <property type="project" value="TreeGrafter"/>
</dbReference>
<dbReference type="InterPro" id="IPR036390">
    <property type="entry name" value="WH_DNA-bd_sf"/>
</dbReference>